<dbReference type="InterPro" id="IPR000601">
    <property type="entry name" value="PKD_dom"/>
</dbReference>
<sequence length="150" mass="16413">MPQGPNEFDPREALLAFENHSWPKAALTLDPSHGLTLVNKTTTATTVNPGPITKDFTLLGQAVTIEATPKSWTWHWGDNTTETTTHPGTDGTISHAYPRAGQNLNPRVDVTYTGRWKLADGAWQTIPTTHTVTGNALNLDVHEAVIHLTR</sequence>
<dbReference type="Proteomes" id="UP001596098">
    <property type="component" value="Unassembled WGS sequence"/>
</dbReference>
<dbReference type="RefSeq" id="WP_128221795.1">
    <property type="nucleotide sequence ID" value="NZ_CP034929.1"/>
</dbReference>
<organism evidence="2 3">
    <name type="scientific">Nocardioides yefusunii</name>
    <dbReference type="NCBI Taxonomy" id="2500546"/>
    <lineage>
        <taxon>Bacteria</taxon>
        <taxon>Bacillati</taxon>
        <taxon>Actinomycetota</taxon>
        <taxon>Actinomycetes</taxon>
        <taxon>Propionibacteriales</taxon>
        <taxon>Nocardioidaceae</taxon>
        <taxon>Nocardioides</taxon>
    </lineage>
</organism>
<evidence type="ECO:0000259" key="1">
    <source>
        <dbReference type="PROSITE" id="PS50093"/>
    </source>
</evidence>
<accession>A0ABW1QYR0</accession>
<name>A0ABW1QYR0_9ACTN</name>
<keyword evidence="3" id="KW-1185">Reference proteome</keyword>
<protein>
    <recommendedName>
        <fullName evidence="1">PKD domain-containing protein</fullName>
    </recommendedName>
</protein>
<feature type="domain" description="PKD" evidence="1">
    <location>
        <begin position="68"/>
        <end position="101"/>
    </location>
</feature>
<proteinExistence type="predicted"/>
<evidence type="ECO:0000313" key="2">
    <source>
        <dbReference type="EMBL" id="MFC6153992.1"/>
    </source>
</evidence>
<dbReference type="EMBL" id="JBHSQI010000005">
    <property type="protein sequence ID" value="MFC6153992.1"/>
    <property type="molecule type" value="Genomic_DNA"/>
</dbReference>
<gene>
    <name evidence="2" type="ORF">ACFPWU_10015</name>
</gene>
<reference evidence="3" key="1">
    <citation type="journal article" date="2019" name="Int. J. Syst. Evol. Microbiol.">
        <title>The Global Catalogue of Microorganisms (GCM) 10K type strain sequencing project: providing services to taxonomists for standard genome sequencing and annotation.</title>
        <authorList>
            <consortium name="The Broad Institute Genomics Platform"/>
            <consortium name="The Broad Institute Genome Sequencing Center for Infectious Disease"/>
            <person name="Wu L."/>
            <person name="Ma J."/>
        </authorList>
    </citation>
    <scope>NUCLEOTIDE SEQUENCE [LARGE SCALE GENOMIC DNA]</scope>
    <source>
        <strain evidence="3">DFY28</strain>
    </source>
</reference>
<comment type="caution">
    <text evidence="2">The sequence shown here is derived from an EMBL/GenBank/DDBJ whole genome shotgun (WGS) entry which is preliminary data.</text>
</comment>
<dbReference type="PROSITE" id="PS50093">
    <property type="entry name" value="PKD"/>
    <property type="match status" value="1"/>
</dbReference>
<evidence type="ECO:0000313" key="3">
    <source>
        <dbReference type="Proteomes" id="UP001596098"/>
    </source>
</evidence>